<proteinExistence type="predicted"/>
<name>A0ABR2FGZ5_9ROSI</name>
<dbReference type="Gene3D" id="2.30.38.10">
    <property type="entry name" value="Luciferase, Domain 3"/>
    <property type="match status" value="1"/>
</dbReference>
<accession>A0ABR2FGZ5</accession>
<evidence type="ECO:0000313" key="2">
    <source>
        <dbReference type="Proteomes" id="UP001472677"/>
    </source>
</evidence>
<protein>
    <submittedName>
        <fullName evidence="1">Uncharacterized protein</fullName>
    </submittedName>
</protein>
<dbReference type="SUPFAM" id="SSF56801">
    <property type="entry name" value="Acetyl-CoA synthetase-like"/>
    <property type="match status" value="1"/>
</dbReference>
<evidence type="ECO:0000313" key="1">
    <source>
        <dbReference type="EMBL" id="KAK8580217.1"/>
    </source>
</evidence>
<comment type="caution">
    <text evidence="1">The sequence shown here is derived from an EMBL/GenBank/DDBJ whole genome shotgun (WGS) entry which is preliminary data.</text>
</comment>
<sequence length="85" mass="9516">MLGLAAWAVGVSKFDFFSAKEMRTCFQRRPVMVGYLKDPAATSSCMREDGLFYTGYVGAVDPDVHLDFRAKYKQSRSPTNQAVLL</sequence>
<keyword evidence="2" id="KW-1185">Reference proteome</keyword>
<dbReference type="EMBL" id="JBBPBM010000006">
    <property type="protein sequence ID" value="KAK8580217.1"/>
    <property type="molecule type" value="Genomic_DNA"/>
</dbReference>
<reference evidence="1 2" key="1">
    <citation type="journal article" date="2024" name="G3 (Bethesda)">
        <title>Genome assembly of Hibiscus sabdariffa L. provides insights into metabolisms of medicinal natural products.</title>
        <authorList>
            <person name="Kim T."/>
        </authorList>
    </citation>
    <scope>NUCLEOTIDE SEQUENCE [LARGE SCALE GENOMIC DNA]</scope>
    <source>
        <strain evidence="1">TK-2024</strain>
        <tissue evidence="1">Old leaves</tissue>
    </source>
</reference>
<gene>
    <name evidence="1" type="ORF">V6N12_070501</name>
</gene>
<organism evidence="1 2">
    <name type="scientific">Hibiscus sabdariffa</name>
    <name type="common">roselle</name>
    <dbReference type="NCBI Taxonomy" id="183260"/>
    <lineage>
        <taxon>Eukaryota</taxon>
        <taxon>Viridiplantae</taxon>
        <taxon>Streptophyta</taxon>
        <taxon>Embryophyta</taxon>
        <taxon>Tracheophyta</taxon>
        <taxon>Spermatophyta</taxon>
        <taxon>Magnoliopsida</taxon>
        <taxon>eudicotyledons</taxon>
        <taxon>Gunneridae</taxon>
        <taxon>Pentapetalae</taxon>
        <taxon>rosids</taxon>
        <taxon>malvids</taxon>
        <taxon>Malvales</taxon>
        <taxon>Malvaceae</taxon>
        <taxon>Malvoideae</taxon>
        <taxon>Hibiscus</taxon>
    </lineage>
</organism>
<dbReference type="Proteomes" id="UP001472677">
    <property type="component" value="Unassembled WGS sequence"/>
</dbReference>